<name>A0A8H7ZZF4_9FUNG</name>
<gene>
    <name evidence="3" type="ORF">BJ554DRAFT_5565</name>
</gene>
<evidence type="ECO:0000256" key="1">
    <source>
        <dbReference type="SAM" id="Coils"/>
    </source>
</evidence>
<reference evidence="3 4" key="1">
    <citation type="journal article" name="Sci. Rep.">
        <title>Genome-scale phylogenetic analyses confirm Olpidium as the closest living zoosporic fungus to the non-flagellated, terrestrial fungi.</title>
        <authorList>
            <person name="Chang Y."/>
            <person name="Rochon D."/>
            <person name="Sekimoto S."/>
            <person name="Wang Y."/>
            <person name="Chovatia M."/>
            <person name="Sandor L."/>
            <person name="Salamov A."/>
            <person name="Grigoriev I.V."/>
            <person name="Stajich J.E."/>
            <person name="Spatafora J.W."/>
        </authorList>
    </citation>
    <scope>NUCLEOTIDE SEQUENCE [LARGE SCALE GENOMIC DNA]</scope>
    <source>
        <strain evidence="3">S191</strain>
    </source>
</reference>
<keyword evidence="1" id="KW-0175">Coiled coil</keyword>
<protein>
    <submittedName>
        <fullName evidence="3">Uncharacterized protein</fullName>
    </submittedName>
</protein>
<keyword evidence="4" id="KW-1185">Reference proteome</keyword>
<feature type="compositionally biased region" description="Low complexity" evidence="2">
    <location>
        <begin position="94"/>
        <end position="108"/>
    </location>
</feature>
<sequence length="185" mass="19760">METSTAPGTDALHPAATTADPEAAAGGAHRGAAGGAADDFDFDSYNDAALVRALKDLEKKNSFFELENRLFHSYLNRVAPHALKGEDEADEKAAAAAAPGGTGASAPGVRHAEKEGRAKKKRGDKSKEQEKPVFLTTDQKSEVATRELEELRDEIEKQKADWEKIMDNLKVDTCARVSYCGGGKG</sequence>
<proteinExistence type="predicted"/>
<evidence type="ECO:0000313" key="4">
    <source>
        <dbReference type="Proteomes" id="UP000673691"/>
    </source>
</evidence>
<evidence type="ECO:0000313" key="3">
    <source>
        <dbReference type="EMBL" id="KAG5462139.1"/>
    </source>
</evidence>
<dbReference type="OrthoDB" id="10259713at2759"/>
<accession>A0A8H7ZZF4</accession>
<dbReference type="AlphaFoldDB" id="A0A8H7ZZF4"/>
<feature type="coiled-coil region" evidence="1">
    <location>
        <begin position="141"/>
        <end position="172"/>
    </location>
</feature>
<comment type="caution">
    <text evidence="3">The sequence shown here is derived from an EMBL/GenBank/DDBJ whole genome shotgun (WGS) entry which is preliminary data.</text>
</comment>
<feature type="region of interest" description="Disordered" evidence="2">
    <location>
        <begin position="85"/>
        <end position="141"/>
    </location>
</feature>
<feature type="compositionally biased region" description="Low complexity" evidence="2">
    <location>
        <begin position="14"/>
        <end position="27"/>
    </location>
</feature>
<organism evidence="3 4">
    <name type="scientific">Olpidium bornovanus</name>
    <dbReference type="NCBI Taxonomy" id="278681"/>
    <lineage>
        <taxon>Eukaryota</taxon>
        <taxon>Fungi</taxon>
        <taxon>Fungi incertae sedis</taxon>
        <taxon>Olpidiomycota</taxon>
        <taxon>Olpidiomycotina</taxon>
        <taxon>Olpidiomycetes</taxon>
        <taxon>Olpidiales</taxon>
        <taxon>Olpidiaceae</taxon>
        <taxon>Olpidium</taxon>
    </lineage>
</organism>
<dbReference type="EMBL" id="JAEFCI010002580">
    <property type="protein sequence ID" value="KAG5462139.1"/>
    <property type="molecule type" value="Genomic_DNA"/>
</dbReference>
<evidence type="ECO:0000256" key="2">
    <source>
        <dbReference type="SAM" id="MobiDB-lite"/>
    </source>
</evidence>
<feature type="region of interest" description="Disordered" evidence="2">
    <location>
        <begin position="1"/>
        <end position="41"/>
    </location>
</feature>
<dbReference type="Proteomes" id="UP000673691">
    <property type="component" value="Unassembled WGS sequence"/>
</dbReference>